<sequence>MPARDIYHDAVKSALIKDNWVIVADPYRIQCQDIDLSADIADARPIAAEREGHKIVVDIECFVGRSLMTDFHLALGRYKLYQMLLEKTAPEYDLYLAIDDITYINFFRREGIDFLVRSSKIKIFVVKIDEQEIVQWIS</sequence>
<protein>
    <submittedName>
        <fullName evidence="1">XisH family protein</fullName>
    </submittedName>
</protein>
<dbReference type="Gene3D" id="3.40.1350.10">
    <property type="match status" value="1"/>
</dbReference>
<evidence type="ECO:0000313" key="2">
    <source>
        <dbReference type="Proteomes" id="UP001204953"/>
    </source>
</evidence>
<dbReference type="Pfam" id="PF08814">
    <property type="entry name" value="XisH"/>
    <property type="match status" value="1"/>
</dbReference>
<proteinExistence type="predicted"/>
<keyword evidence="2" id="KW-1185">Reference proteome</keyword>
<reference evidence="1" key="1">
    <citation type="submission" date="2022-06" db="EMBL/GenBank/DDBJ databases">
        <title>New cyanobacteria of genus Symplocastrum in benthos of Lake Baikal.</title>
        <authorList>
            <person name="Sorokovikova E."/>
            <person name="Tikhonova I."/>
            <person name="Krasnopeev A."/>
            <person name="Evseev P."/>
            <person name="Gladkikh A."/>
            <person name="Belykh O."/>
        </authorList>
    </citation>
    <scope>NUCLEOTIDE SEQUENCE</scope>
    <source>
        <strain evidence="1">BBK-W-15</strain>
    </source>
</reference>
<dbReference type="InterPro" id="IPR011856">
    <property type="entry name" value="tRNA_endonuc-like_dom_sf"/>
</dbReference>
<dbReference type="GO" id="GO:0003676">
    <property type="term" value="F:nucleic acid binding"/>
    <property type="evidence" value="ECO:0007669"/>
    <property type="project" value="InterPro"/>
</dbReference>
<gene>
    <name evidence="1" type="ORF">NJ959_01995</name>
</gene>
<organism evidence="1 2">
    <name type="scientific">Limnofasciculus baicalensis BBK-W-15</name>
    <dbReference type="NCBI Taxonomy" id="2699891"/>
    <lineage>
        <taxon>Bacteria</taxon>
        <taxon>Bacillati</taxon>
        <taxon>Cyanobacteriota</taxon>
        <taxon>Cyanophyceae</taxon>
        <taxon>Coleofasciculales</taxon>
        <taxon>Coleofasciculaceae</taxon>
        <taxon>Limnofasciculus</taxon>
        <taxon>Limnofasciculus baicalensis</taxon>
    </lineage>
</organism>
<dbReference type="CDD" id="cd22366">
    <property type="entry name" value="XisH-like"/>
    <property type="match status" value="1"/>
</dbReference>
<comment type="caution">
    <text evidence="1">The sequence shown here is derived from an EMBL/GenBank/DDBJ whole genome shotgun (WGS) entry which is preliminary data.</text>
</comment>
<dbReference type="AlphaFoldDB" id="A0AAE3KKM1"/>
<dbReference type="EMBL" id="JAMZMM010000009">
    <property type="protein sequence ID" value="MCP2727244.1"/>
    <property type="molecule type" value="Genomic_DNA"/>
</dbReference>
<evidence type="ECO:0000313" key="1">
    <source>
        <dbReference type="EMBL" id="MCP2727244.1"/>
    </source>
</evidence>
<name>A0AAE3KKM1_9CYAN</name>
<accession>A0AAE3KKM1</accession>
<dbReference type="SUPFAM" id="SSF52980">
    <property type="entry name" value="Restriction endonuclease-like"/>
    <property type="match status" value="1"/>
</dbReference>
<dbReference type="InterPro" id="IPR014919">
    <property type="entry name" value="XisH"/>
</dbReference>
<dbReference type="InterPro" id="IPR011335">
    <property type="entry name" value="Restrct_endonuc-II-like"/>
</dbReference>
<dbReference type="Proteomes" id="UP001204953">
    <property type="component" value="Unassembled WGS sequence"/>
</dbReference>